<dbReference type="InterPro" id="IPR001932">
    <property type="entry name" value="PPM-type_phosphatase-like_dom"/>
</dbReference>
<dbReference type="AlphaFoldDB" id="A0A0H3B148"/>
<dbReference type="Gene3D" id="3.60.40.10">
    <property type="entry name" value="PPM-type phosphatase domain"/>
    <property type="match status" value="1"/>
</dbReference>
<reference evidence="2" key="1">
    <citation type="submission" date="2008-02" db="EMBL/GenBank/DDBJ databases">
        <title>Complete sequence of Yersinia pseudotuberculosis YPIII.</title>
        <authorList>
            <consortium name="US DOE Joint Genome Institute"/>
            <person name="Challacombe J.F."/>
            <person name="Bruce D."/>
            <person name="Detter J.C."/>
            <person name="Green L."/>
            <person name="Land M."/>
            <person name="Munk C."/>
            <person name="Lindler L.E."/>
            <person name="Nikolich M.P."/>
            <person name="Brettin T."/>
        </authorList>
    </citation>
    <scope>NUCLEOTIDE SEQUENCE</scope>
    <source>
        <strain evidence="2">YPIII</strain>
    </source>
</reference>
<protein>
    <recommendedName>
        <fullName evidence="1">PPM-type phosphatase domain-containing protein</fullName>
    </recommendedName>
</protein>
<dbReference type="EMBL" id="CP000950">
    <property type="protein sequence ID" value="ACA66869.1"/>
    <property type="molecule type" value="Genomic_DNA"/>
</dbReference>
<dbReference type="KEGG" id="ypy:YPK_0566"/>
<dbReference type="RefSeq" id="WP_012303503.1">
    <property type="nucleotide sequence ID" value="NZ_CP009792.1"/>
</dbReference>
<sequence length="582" mass="63828">MDINDNLHQDDLRQDDVYQKVLRLLLDEAGIVLPETELAALKQDTAIRSLLNDLLASVSAKAKHLALANNETVTDDRQQLASLTEENSHEVIRGEENIVKEPDQQNERLLLAETLSAEILSAKTLEPNPPADVLPPIEIHHKVPVEEESWQAMLFSPIEQHANTASSAAGTKPLRPGQIPVGMPNPANCPPQYTQPKAKINIANARVGTPFHSDVDISLDNGAKAEILDVSFAKDIGLIFDQATSSLSGTPTESGDIEATVTWSCHSAPYFSTKVLFIVNPDPRSLWKILEPPADDRYFKENVDHKLISAPGVNIAAASRRGRSHEHVGSFRDDDFFISSNHDTGWNIMLVADGAGSAKNSRKGSQIVTETVGHYLSAQLSGDKGRELKERIINWTPEDQRVVGETFIRQFHHASVIAINNIKNESLIAEETVKSYSTTLLATVSFRTGTELFAAAFWMGDGAIAAYGPVGRVRILGTPDSGEYAGQTRFLDVDAVGDPEFSKRVSIGKWTGISHLVLMTDGVSDPRFETDNGLQNPQKWDALIAEISPCLNDNPQAAEQLAEWLNFFSPGNHDDRTMVVSW</sequence>
<organism evidence="2">
    <name type="scientific">Yersinia pseudotuberculosis serotype O:3 (strain YPIII)</name>
    <dbReference type="NCBI Taxonomy" id="502800"/>
    <lineage>
        <taxon>Bacteria</taxon>
        <taxon>Pseudomonadati</taxon>
        <taxon>Pseudomonadota</taxon>
        <taxon>Gammaproteobacteria</taxon>
        <taxon>Enterobacterales</taxon>
        <taxon>Yersiniaceae</taxon>
        <taxon>Yersinia</taxon>
    </lineage>
</organism>
<dbReference type="SUPFAM" id="SSF81606">
    <property type="entry name" value="PP2C-like"/>
    <property type="match status" value="1"/>
</dbReference>
<proteinExistence type="predicted"/>
<dbReference type="Pfam" id="PF13672">
    <property type="entry name" value="PP2C_2"/>
    <property type="match status" value="1"/>
</dbReference>
<feature type="domain" description="PPM-type phosphatase" evidence="1">
    <location>
        <begin position="321"/>
        <end position="566"/>
    </location>
</feature>
<evidence type="ECO:0000313" key="2">
    <source>
        <dbReference type="EMBL" id="ACA66869.1"/>
    </source>
</evidence>
<gene>
    <name evidence="2" type="ordered locus">YPK_0566</name>
</gene>
<name>A0A0H3B148_YERPY</name>
<evidence type="ECO:0000259" key="1">
    <source>
        <dbReference type="Pfam" id="PF13672"/>
    </source>
</evidence>
<dbReference type="InterPro" id="IPR036457">
    <property type="entry name" value="PPM-type-like_dom_sf"/>
</dbReference>
<accession>A0A0H3B148</accession>
<dbReference type="PATRIC" id="fig|502800.11.peg.1179"/>